<reference evidence="1 2" key="1">
    <citation type="submission" date="2019-07" db="EMBL/GenBank/DDBJ databases">
        <title>Cryptosporangium phraense sp. nov., isolated from plant litter.</title>
        <authorList>
            <person name="Suriyachadkun C."/>
        </authorList>
    </citation>
    <scope>NUCLEOTIDE SEQUENCE [LARGE SCALE GENOMIC DNA]</scope>
    <source>
        <strain evidence="1 2">A-T 5661</strain>
    </source>
</reference>
<dbReference type="AlphaFoldDB" id="A0A545AWG9"/>
<dbReference type="Proteomes" id="UP000317982">
    <property type="component" value="Unassembled WGS sequence"/>
</dbReference>
<evidence type="ECO:0000313" key="2">
    <source>
        <dbReference type="Proteomes" id="UP000317982"/>
    </source>
</evidence>
<keyword evidence="2" id="KW-1185">Reference proteome</keyword>
<accession>A0A545AWG9</accession>
<sequence length="59" mass="6850">MEMDAYLECPGCDYSVRFHAPDVAAPPEALIRAWRGLLHEEHPRHPRPLPRYRDRSVPA</sequence>
<protein>
    <submittedName>
        <fullName evidence="1">Uncharacterized protein</fullName>
    </submittedName>
</protein>
<dbReference type="OrthoDB" id="9944871at2"/>
<comment type="caution">
    <text evidence="1">The sequence shown here is derived from an EMBL/GenBank/DDBJ whole genome shotgun (WGS) entry which is preliminary data.</text>
</comment>
<dbReference type="EMBL" id="VIRS01000004">
    <property type="protein sequence ID" value="TQS45668.1"/>
    <property type="molecule type" value="Genomic_DNA"/>
</dbReference>
<dbReference type="InParanoid" id="A0A545AWG9"/>
<dbReference type="RefSeq" id="WP_142703882.1">
    <property type="nucleotide sequence ID" value="NZ_VIRS01000004.1"/>
</dbReference>
<organism evidence="1 2">
    <name type="scientific">Cryptosporangium phraense</name>
    <dbReference type="NCBI Taxonomy" id="2593070"/>
    <lineage>
        <taxon>Bacteria</taxon>
        <taxon>Bacillati</taxon>
        <taxon>Actinomycetota</taxon>
        <taxon>Actinomycetes</taxon>
        <taxon>Cryptosporangiales</taxon>
        <taxon>Cryptosporangiaceae</taxon>
        <taxon>Cryptosporangium</taxon>
    </lineage>
</organism>
<proteinExistence type="predicted"/>
<evidence type="ECO:0000313" key="1">
    <source>
        <dbReference type="EMBL" id="TQS45668.1"/>
    </source>
</evidence>
<gene>
    <name evidence="1" type="ORF">FL583_08070</name>
</gene>
<name>A0A545AWG9_9ACTN</name>